<organism evidence="8 9">
    <name type="scientific">Eremothecium gossypii (strain ATCC 10895 / CBS 109.51 / FGSC 9923 / NRRL Y-1056)</name>
    <name type="common">Yeast</name>
    <name type="synonym">Ashbya gossypii</name>
    <dbReference type="NCBI Taxonomy" id="284811"/>
    <lineage>
        <taxon>Eukaryota</taxon>
        <taxon>Fungi</taxon>
        <taxon>Dikarya</taxon>
        <taxon>Ascomycota</taxon>
        <taxon>Saccharomycotina</taxon>
        <taxon>Saccharomycetes</taxon>
        <taxon>Saccharomycetales</taxon>
        <taxon>Saccharomycetaceae</taxon>
        <taxon>Eremothecium</taxon>
    </lineage>
</organism>
<proteinExistence type="inferred from homology"/>
<evidence type="ECO:0000256" key="5">
    <source>
        <dbReference type="ARBA" id="ARBA00023136"/>
    </source>
</evidence>
<sequence length="274" mass="29878">MASDRMEEYDIDNRLAKTTAPPGTPDSKGSGEHVERIRTAGEHNEYIYIGRQKFLKSDLYEAFGGTLNPGLAPAPAHKFANPAPLGLSAFALTTFVLSMYNCGARGVAVPNVAVALAMFYGGLVQLAAGMWEMAMENTFGATALSSYGGFWLSYGAINIPWFGVKDAYAASEAQLVDAIGIYLLAWAIFTYMLTMLTLKSTLAFFSLFFLLGTTFLLLAIAEFARSDRVKRAAGVVGVIVAFIAWYNAYAGIASRENAYIMARPIPLPRNQKWW</sequence>
<dbReference type="eggNOG" id="ENOG502QUJS">
    <property type="taxonomic scope" value="Eukaryota"/>
</dbReference>
<dbReference type="Pfam" id="PF01184">
    <property type="entry name" value="Gpr1_Fun34_YaaH"/>
    <property type="match status" value="1"/>
</dbReference>
<evidence type="ECO:0000256" key="1">
    <source>
        <dbReference type="ARBA" id="ARBA00004141"/>
    </source>
</evidence>
<dbReference type="PANTHER" id="PTHR31123:SF1">
    <property type="entry name" value="ACCUMULATION OF DYADS PROTEIN 2-RELATED"/>
    <property type="match status" value="1"/>
</dbReference>
<reference evidence="9" key="2">
    <citation type="journal article" date="2013" name="G3 (Bethesda)">
        <title>Genomes of Ashbya fungi isolated from insects reveal four mating-type loci, numerous translocations, lack of transposons, and distinct gene duplications.</title>
        <authorList>
            <person name="Dietrich F.S."/>
            <person name="Voegeli S."/>
            <person name="Kuo S."/>
            <person name="Philippsen P."/>
        </authorList>
    </citation>
    <scope>GENOME REANNOTATION</scope>
    <source>
        <strain evidence="9">ATCC 10895 / CBS 109.51 / FGSC 9923 / NRRL Y-1056</strain>
    </source>
</reference>
<dbReference type="PROSITE" id="PS01114">
    <property type="entry name" value="GPR1_FUN34_YAAH"/>
    <property type="match status" value="1"/>
</dbReference>
<dbReference type="FunCoup" id="Q756R2">
    <property type="interactions" value="60"/>
</dbReference>
<feature type="transmembrane region" description="Helical" evidence="7">
    <location>
        <begin position="175"/>
        <end position="196"/>
    </location>
</feature>
<comment type="similarity">
    <text evidence="2">Belongs to the acetate uptake transporter (AceTr) (TC 2.A.96) family.</text>
</comment>
<dbReference type="NCBIfam" id="NF038013">
    <property type="entry name" value="AceTr_1"/>
    <property type="match status" value="1"/>
</dbReference>
<dbReference type="GeneID" id="4621259"/>
<dbReference type="InterPro" id="IPR047622">
    <property type="entry name" value="GPR1_FUN34_YAAH"/>
</dbReference>
<feature type="compositionally biased region" description="Basic and acidic residues" evidence="6">
    <location>
        <begin position="1"/>
        <end position="15"/>
    </location>
</feature>
<dbReference type="GO" id="GO:0015123">
    <property type="term" value="F:acetate transmembrane transporter activity"/>
    <property type="evidence" value="ECO:0000318"/>
    <property type="project" value="GO_Central"/>
</dbReference>
<evidence type="ECO:0000313" key="9">
    <source>
        <dbReference type="Proteomes" id="UP000000591"/>
    </source>
</evidence>
<name>Q756R2_EREGS</name>
<dbReference type="AlphaFoldDB" id="Q756R2"/>
<dbReference type="GO" id="GO:0005886">
    <property type="term" value="C:plasma membrane"/>
    <property type="evidence" value="ECO:0000318"/>
    <property type="project" value="GO_Central"/>
</dbReference>
<evidence type="ECO:0000256" key="3">
    <source>
        <dbReference type="ARBA" id="ARBA00022692"/>
    </source>
</evidence>
<reference evidence="8 9" key="1">
    <citation type="journal article" date="2004" name="Science">
        <title>The Ashbya gossypii genome as a tool for mapping the ancient Saccharomyces cerevisiae genome.</title>
        <authorList>
            <person name="Dietrich F.S."/>
            <person name="Voegeli S."/>
            <person name="Brachat S."/>
            <person name="Lerch A."/>
            <person name="Gates K."/>
            <person name="Steiner S."/>
            <person name="Mohr C."/>
            <person name="Pohlmann R."/>
            <person name="Luedi P."/>
            <person name="Choi S."/>
            <person name="Wing R.A."/>
            <person name="Flavier A."/>
            <person name="Gaffney T.D."/>
            <person name="Philippsen P."/>
        </authorList>
    </citation>
    <scope>NUCLEOTIDE SEQUENCE [LARGE SCALE GENOMIC DNA]</scope>
    <source>
        <strain evidence="9">ATCC 10895 / CBS 109.51 / FGSC 9923 / NRRL Y-1056</strain>
    </source>
</reference>
<dbReference type="PANTHER" id="PTHR31123">
    <property type="entry name" value="ACCUMULATION OF DYADS PROTEIN 2-RELATED"/>
    <property type="match status" value="1"/>
</dbReference>
<evidence type="ECO:0000313" key="8">
    <source>
        <dbReference type="EMBL" id="AAS52873.2"/>
    </source>
</evidence>
<feature type="region of interest" description="Disordered" evidence="6">
    <location>
        <begin position="1"/>
        <end position="33"/>
    </location>
</feature>
<evidence type="ECO:0000256" key="4">
    <source>
        <dbReference type="ARBA" id="ARBA00022989"/>
    </source>
</evidence>
<dbReference type="STRING" id="284811.Q756R2"/>
<dbReference type="OMA" id="WIEGPEP"/>
<gene>
    <name evidence="8" type="ORF">AGOS_AER192W</name>
</gene>
<feature type="transmembrane region" description="Helical" evidence="7">
    <location>
        <begin position="112"/>
        <end position="131"/>
    </location>
</feature>
<comment type="subcellular location">
    <subcellularLocation>
        <location evidence="1">Membrane</location>
        <topology evidence="1">Multi-pass membrane protein</topology>
    </subcellularLocation>
</comment>
<keyword evidence="5 7" id="KW-0472">Membrane</keyword>
<evidence type="ECO:0000256" key="6">
    <source>
        <dbReference type="SAM" id="MobiDB-lite"/>
    </source>
</evidence>
<dbReference type="RefSeq" id="NP_985049.2">
    <property type="nucleotide sequence ID" value="NM_210403.2"/>
</dbReference>
<feature type="transmembrane region" description="Helical" evidence="7">
    <location>
        <begin position="202"/>
        <end position="220"/>
    </location>
</feature>
<keyword evidence="9" id="KW-1185">Reference proteome</keyword>
<accession>Q756R2</accession>
<evidence type="ECO:0000256" key="2">
    <source>
        <dbReference type="ARBA" id="ARBA00005587"/>
    </source>
</evidence>
<keyword evidence="4 7" id="KW-1133">Transmembrane helix</keyword>
<feature type="transmembrane region" description="Helical" evidence="7">
    <location>
        <begin position="143"/>
        <end position="163"/>
    </location>
</feature>
<dbReference type="EMBL" id="AE016818">
    <property type="protein sequence ID" value="AAS52873.2"/>
    <property type="molecule type" value="Genomic_DNA"/>
</dbReference>
<dbReference type="KEGG" id="ago:AGOS_AER192W"/>
<keyword evidence="3 7" id="KW-0812">Transmembrane</keyword>
<dbReference type="OrthoDB" id="3648309at2759"/>
<dbReference type="InParanoid" id="Q756R2"/>
<feature type="transmembrane region" description="Helical" evidence="7">
    <location>
        <begin position="232"/>
        <end position="252"/>
    </location>
</feature>
<dbReference type="InterPro" id="IPR051633">
    <property type="entry name" value="AceTr"/>
</dbReference>
<evidence type="ECO:0000256" key="7">
    <source>
        <dbReference type="SAM" id="Phobius"/>
    </source>
</evidence>
<dbReference type="Proteomes" id="UP000000591">
    <property type="component" value="Chromosome V"/>
</dbReference>
<feature type="transmembrane region" description="Helical" evidence="7">
    <location>
        <begin position="79"/>
        <end position="100"/>
    </location>
</feature>
<dbReference type="InterPro" id="IPR000791">
    <property type="entry name" value="Gpr1/Fun34/SatP-like"/>
</dbReference>
<protein>
    <submittedName>
        <fullName evidence="8">AER192Wp</fullName>
    </submittedName>
</protein>
<dbReference type="HOGENOM" id="CLU_051062_0_0_1"/>